<evidence type="ECO:0000256" key="9">
    <source>
        <dbReference type="HAMAP-Rule" id="MF_00624"/>
    </source>
</evidence>
<dbReference type="InterPro" id="IPR011004">
    <property type="entry name" value="Trimer_LpxA-like_sf"/>
</dbReference>
<evidence type="ECO:0000256" key="8">
    <source>
        <dbReference type="ARBA" id="ARBA00023277"/>
    </source>
</evidence>
<dbReference type="PROSITE" id="PS00809">
    <property type="entry name" value="ADP_GLC_PYROPHOSPH_2"/>
    <property type="match status" value="1"/>
</dbReference>
<evidence type="ECO:0000313" key="13">
    <source>
        <dbReference type="Proteomes" id="UP001165393"/>
    </source>
</evidence>
<sequence>MRHLNKPAHYINEYARESIAFVLAGGRGTRLGSLTRVRAKPATPFGGKYRIIDFTMSNCINSGIRRVGVMTQYNALGLISHLQRTWGHLVSERGEFVSLLPAHLGTSNNWYTGTADAIYQNLTLLEHNSAEYVVILAGDHVYSMNYLPMIEAHAKSQSDVTIACIETPAKYADQFGVVQTNHEGTITQFVEKPKDPSPYVQEDGNVLASMGIYVFSRKALIEMLEEDHQNEHSSHDFGNDILPKALHTHKLSTFRFRDENGDIGYWRDVGTIEAYYDASMELVAPVPRLNLYDNQWPVWTYQEQLPPVKLTHDSEGQHASARDSLISAGSVFVGSRISRSLCCYNVRIDAGSEVHQSILLPNVHVGKNCVIHHAIIDEGCEIPDGIVIGEDAEDDSNRFSITENGVVLVTRETLENL</sequence>
<keyword evidence="8 9" id="KW-0119">Carbohydrate metabolism</keyword>
<dbReference type="GO" id="GO:0005978">
    <property type="term" value="P:glycogen biosynthetic process"/>
    <property type="evidence" value="ECO:0007669"/>
    <property type="project" value="UniProtKB-UniRule"/>
</dbReference>
<dbReference type="PANTHER" id="PTHR43523">
    <property type="entry name" value="GLUCOSE-1-PHOSPHATE ADENYLYLTRANSFERASE-RELATED"/>
    <property type="match status" value="1"/>
</dbReference>
<keyword evidence="3 9" id="KW-0808">Transferase</keyword>
<dbReference type="InterPro" id="IPR005835">
    <property type="entry name" value="NTP_transferase_dom"/>
</dbReference>
<dbReference type="EC" id="2.7.7.27" evidence="9"/>
<keyword evidence="2 9" id="KW-0321">Glycogen metabolism</keyword>
<comment type="pathway">
    <text evidence="9">Glycan biosynthesis; glycogen biosynthesis.</text>
</comment>
<feature type="domain" description="Glucose-1-phosphate adenylyltransferase/Bifunctional protein GlmU-like C-terminal hexapeptide" evidence="11">
    <location>
        <begin position="306"/>
        <end position="409"/>
    </location>
</feature>
<dbReference type="InterPro" id="IPR023049">
    <property type="entry name" value="GlgC_bac"/>
</dbReference>
<dbReference type="Gene3D" id="3.90.550.10">
    <property type="entry name" value="Spore Coat Polysaccharide Biosynthesis Protein SpsA, Chain A"/>
    <property type="match status" value="1"/>
</dbReference>
<comment type="caution">
    <text evidence="12">The sequence shown here is derived from an EMBL/GenBank/DDBJ whole genome shotgun (WGS) entry which is preliminary data.</text>
</comment>
<feature type="binding site" evidence="9">
    <location>
        <position position="176"/>
    </location>
    <ligand>
        <name>alpha-D-glucose 1-phosphate</name>
        <dbReference type="ChEBI" id="CHEBI:58601"/>
    </ligand>
</feature>
<dbReference type="NCBIfam" id="NF001947">
    <property type="entry name" value="PRK00725.1"/>
    <property type="match status" value="1"/>
</dbReference>
<dbReference type="CDD" id="cd04651">
    <property type="entry name" value="LbH_G1P_AT_C"/>
    <property type="match status" value="1"/>
</dbReference>
<feature type="site" description="Could play a key role in the communication between the regulatory and the substrate sites" evidence="9">
    <location>
        <position position="72"/>
    </location>
</feature>
<comment type="catalytic activity">
    <reaction evidence="9">
        <text>alpha-D-glucose 1-phosphate + ATP + H(+) = ADP-alpha-D-glucose + diphosphate</text>
        <dbReference type="Rhea" id="RHEA:12120"/>
        <dbReference type="ChEBI" id="CHEBI:15378"/>
        <dbReference type="ChEBI" id="CHEBI:30616"/>
        <dbReference type="ChEBI" id="CHEBI:33019"/>
        <dbReference type="ChEBI" id="CHEBI:57498"/>
        <dbReference type="ChEBI" id="CHEBI:58601"/>
        <dbReference type="EC" id="2.7.7.27"/>
    </reaction>
</comment>
<dbReference type="PROSITE" id="PS00810">
    <property type="entry name" value="ADP_GLC_PYROPHOSPH_3"/>
    <property type="match status" value="1"/>
</dbReference>
<evidence type="ECO:0000256" key="1">
    <source>
        <dbReference type="ARBA" id="ARBA00010443"/>
    </source>
</evidence>
<gene>
    <name evidence="9 12" type="primary">glgC</name>
    <name evidence="12" type="ORF">NAF29_14925</name>
</gene>
<dbReference type="NCBIfam" id="TIGR02091">
    <property type="entry name" value="glgC"/>
    <property type="match status" value="1"/>
</dbReference>
<dbReference type="HAMAP" id="MF_00624">
    <property type="entry name" value="GlgC"/>
    <property type="match status" value="1"/>
</dbReference>
<evidence type="ECO:0000313" key="12">
    <source>
        <dbReference type="EMBL" id="MCM2680947.1"/>
    </source>
</evidence>
<organism evidence="12 13">
    <name type="scientific">Echinimonas agarilytica</name>
    <dbReference type="NCBI Taxonomy" id="1215918"/>
    <lineage>
        <taxon>Bacteria</taxon>
        <taxon>Pseudomonadati</taxon>
        <taxon>Pseudomonadota</taxon>
        <taxon>Gammaproteobacteria</taxon>
        <taxon>Alteromonadales</taxon>
        <taxon>Echinimonadaceae</taxon>
        <taxon>Echinimonas</taxon>
    </lineage>
</organism>
<comment type="similarity">
    <text evidence="1 9">Belongs to the bacterial/plant glucose-1-phosphate adenylyltransferase family.</text>
</comment>
<accession>A0AA42B8J4</accession>
<dbReference type="CDD" id="cd02508">
    <property type="entry name" value="ADP_Glucose_PP"/>
    <property type="match status" value="1"/>
</dbReference>
<comment type="subunit">
    <text evidence="9">Homotetramer.</text>
</comment>
<dbReference type="InterPro" id="IPR005836">
    <property type="entry name" value="ADP_Glu_pyroP_CS"/>
</dbReference>
<evidence type="ECO:0000256" key="2">
    <source>
        <dbReference type="ARBA" id="ARBA00022600"/>
    </source>
</evidence>
<evidence type="ECO:0000256" key="5">
    <source>
        <dbReference type="ARBA" id="ARBA00022741"/>
    </source>
</evidence>
<evidence type="ECO:0000256" key="7">
    <source>
        <dbReference type="ARBA" id="ARBA00023056"/>
    </source>
</evidence>
<feature type="binding site" evidence="9">
    <location>
        <begin position="191"/>
        <end position="192"/>
    </location>
    <ligand>
        <name>alpha-D-glucose 1-phosphate</name>
        <dbReference type="ChEBI" id="CHEBI:58601"/>
    </ligand>
</feature>
<keyword evidence="5 9" id="KW-0547">Nucleotide-binding</keyword>
<dbReference type="GO" id="GO:0005524">
    <property type="term" value="F:ATP binding"/>
    <property type="evidence" value="ECO:0007669"/>
    <property type="project" value="UniProtKB-KW"/>
</dbReference>
<name>A0AA42B8J4_9GAMM</name>
<evidence type="ECO:0000256" key="6">
    <source>
        <dbReference type="ARBA" id="ARBA00022840"/>
    </source>
</evidence>
<keyword evidence="7 9" id="KW-0320">Glycogen biosynthesis</keyword>
<dbReference type="Pfam" id="PF24894">
    <property type="entry name" value="Hexapep_GlmU"/>
    <property type="match status" value="1"/>
</dbReference>
<dbReference type="GO" id="GO:0008878">
    <property type="term" value="F:glucose-1-phosphate adenylyltransferase activity"/>
    <property type="evidence" value="ECO:0007669"/>
    <property type="project" value="UniProtKB-UniRule"/>
</dbReference>
<feature type="binding site" evidence="9">
    <location>
        <position position="209"/>
    </location>
    <ligand>
        <name>alpha-D-glucose 1-phosphate</name>
        <dbReference type="ChEBI" id="CHEBI:58601"/>
    </ligand>
</feature>
<dbReference type="InterPro" id="IPR029044">
    <property type="entry name" value="Nucleotide-diphossugar_trans"/>
</dbReference>
<dbReference type="RefSeq" id="WP_251262424.1">
    <property type="nucleotide sequence ID" value="NZ_JAMQGP010000008.1"/>
</dbReference>
<keyword evidence="6 9" id="KW-0067">ATP-binding</keyword>
<dbReference type="Gene3D" id="2.160.10.10">
    <property type="entry name" value="Hexapeptide repeat proteins"/>
    <property type="match status" value="1"/>
</dbReference>
<evidence type="ECO:0000259" key="10">
    <source>
        <dbReference type="Pfam" id="PF00483"/>
    </source>
</evidence>
<evidence type="ECO:0000256" key="4">
    <source>
        <dbReference type="ARBA" id="ARBA00022695"/>
    </source>
</evidence>
<keyword evidence="4 9" id="KW-0548">Nucleotidyltransferase</keyword>
<keyword evidence="13" id="KW-1185">Reference proteome</keyword>
<dbReference type="Pfam" id="PF00483">
    <property type="entry name" value="NTP_transferase"/>
    <property type="match status" value="1"/>
</dbReference>
<dbReference type="InterPro" id="IPR011831">
    <property type="entry name" value="ADP-Glc_PPase"/>
</dbReference>
<protein>
    <recommendedName>
        <fullName evidence="9">Glucose-1-phosphate adenylyltransferase</fullName>
        <ecNumber evidence="9">2.7.7.27</ecNumber>
    </recommendedName>
    <alternativeName>
        <fullName evidence="9">ADP-glucose pyrophosphorylase</fullName>
        <shortName evidence="9">ADPGlc PPase</shortName>
    </alternativeName>
    <alternativeName>
        <fullName evidence="9">ADP-glucose synthase</fullName>
    </alternativeName>
</protein>
<proteinExistence type="inferred from homology"/>
<dbReference type="AlphaFoldDB" id="A0AA42B8J4"/>
<comment type="function">
    <text evidence="9">Involved in the biosynthesis of ADP-glucose, a building block required for the elongation reactions to produce glycogen. Catalyzes the reaction between ATP and alpha-D-glucose 1-phosphate (G1P) to produce pyrophosphate and ADP-Glc.</text>
</comment>
<dbReference type="InterPro" id="IPR056818">
    <property type="entry name" value="GlmU/GlgC-like_hexapep"/>
</dbReference>
<dbReference type="NCBIfam" id="NF002023">
    <property type="entry name" value="PRK00844.1"/>
    <property type="match status" value="1"/>
</dbReference>
<feature type="domain" description="Nucleotidyl transferase" evidence="10">
    <location>
        <begin position="20"/>
        <end position="282"/>
    </location>
</feature>
<feature type="site" description="Could play a key role in the communication between the regulatory and the substrate sites" evidence="9">
    <location>
        <position position="110"/>
    </location>
</feature>
<dbReference type="EMBL" id="JAMQGP010000008">
    <property type="protein sequence ID" value="MCM2680947.1"/>
    <property type="molecule type" value="Genomic_DNA"/>
</dbReference>
<dbReference type="SUPFAM" id="SSF51161">
    <property type="entry name" value="Trimeric LpxA-like enzymes"/>
    <property type="match status" value="1"/>
</dbReference>
<dbReference type="PANTHER" id="PTHR43523:SF2">
    <property type="entry name" value="GLUCOSE-1-PHOSPHATE ADENYLYLTRANSFERASE"/>
    <property type="match status" value="1"/>
</dbReference>
<dbReference type="SUPFAM" id="SSF53448">
    <property type="entry name" value="Nucleotide-diphospho-sugar transferases"/>
    <property type="match status" value="1"/>
</dbReference>
<feature type="binding site" evidence="9">
    <location>
        <position position="111"/>
    </location>
    <ligand>
        <name>alpha-D-glucose 1-phosphate</name>
        <dbReference type="ChEBI" id="CHEBI:58601"/>
    </ligand>
</feature>
<dbReference type="Proteomes" id="UP001165393">
    <property type="component" value="Unassembled WGS sequence"/>
</dbReference>
<evidence type="ECO:0000259" key="11">
    <source>
        <dbReference type="Pfam" id="PF24894"/>
    </source>
</evidence>
<reference evidence="12 13" key="1">
    <citation type="journal article" date="2013" name="Antonie Van Leeuwenhoek">
        <title>Echinimonas agarilytica gen. nov., sp. nov., a new gammaproteobacterium isolated from the sea urchin Strongylocentrotus intermedius.</title>
        <authorList>
            <person name="Nedashkovskaya O.I."/>
            <person name="Stenkova A.M."/>
            <person name="Zhukova N.V."/>
            <person name="Van Trappen S."/>
            <person name="Lee J.S."/>
            <person name="Kim S.B."/>
        </authorList>
    </citation>
    <scope>NUCLEOTIDE SEQUENCE [LARGE SCALE GENOMIC DNA]</scope>
    <source>
        <strain evidence="12 13">KMM 6351</strain>
    </source>
</reference>
<evidence type="ECO:0000256" key="3">
    <source>
        <dbReference type="ARBA" id="ARBA00022679"/>
    </source>
</evidence>